<keyword evidence="2" id="KW-1185">Reference proteome</keyword>
<sequence length="148" mass="16642">MGTVQTYSLALSLRHVLPSSFSSSEATRRISSEQSNTTHLAILQDRGEVAAHDLFVLLLRLPPSIRERHQRLLQISVDLVHISRVRLVCGVVKAAARGDMQHVNLSHCSHQTYLIRNPCDGGDDILHEQRPELIRLAHLLTRIFGLPF</sequence>
<evidence type="ECO:0000313" key="2">
    <source>
        <dbReference type="Proteomes" id="UP001328107"/>
    </source>
</evidence>
<dbReference type="AlphaFoldDB" id="A0AAN4Z0P8"/>
<organism evidence="1 2">
    <name type="scientific">Pristionchus mayeri</name>
    <dbReference type="NCBI Taxonomy" id="1317129"/>
    <lineage>
        <taxon>Eukaryota</taxon>
        <taxon>Metazoa</taxon>
        <taxon>Ecdysozoa</taxon>
        <taxon>Nematoda</taxon>
        <taxon>Chromadorea</taxon>
        <taxon>Rhabditida</taxon>
        <taxon>Rhabditina</taxon>
        <taxon>Diplogasteromorpha</taxon>
        <taxon>Diplogasteroidea</taxon>
        <taxon>Neodiplogasteridae</taxon>
        <taxon>Pristionchus</taxon>
    </lineage>
</organism>
<reference evidence="2" key="1">
    <citation type="submission" date="2022-10" db="EMBL/GenBank/DDBJ databases">
        <title>Genome assembly of Pristionchus species.</title>
        <authorList>
            <person name="Yoshida K."/>
            <person name="Sommer R.J."/>
        </authorList>
    </citation>
    <scope>NUCLEOTIDE SEQUENCE [LARGE SCALE GENOMIC DNA]</scope>
    <source>
        <strain evidence="2">RS5460</strain>
    </source>
</reference>
<protein>
    <submittedName>
        <fullName evidence="1">Uncharacterized protein</fullName>
    </submittedName>
</protein>
<feature type="non-terminal residue" evidence="1">
    <location>
        <position position="148"/>
    </location>
</feature>
<name>A0AAN4Z0P8_9BILA</name>
<dbReference type="EMBL" id="BTRK01000001">
    <property type="protein sequence ID" value="GMR31179.1"/>
    <property type="molecule type" value="Genomic_DNA"/>
</dbReference>
<accession>A0AAN4Z0P8</accession>
<proteinExistence type="predicted"/>
<gene>
    <name evidence="1" type="ORF">PMAYCL1PPCAC_01374</name>
</gene>
<evidence type="ECO:0000313" key="1">
    <source>
        <dbReference type="EMBL" id="GMR31179.1"/>
    </source>
</evidence>
<comment type="caution">
    <text evidence="1">The sequence shown here is derived from an EMBL/GenBank/DDBJ whole genome shotgun (WGS) entry which is preliminary data.</text>
</comment>
<dbReference type="Proteomes" id="UP001328107">
    <property type="component" value="Unassembled WGS sequence"/>
</dbReference>